<gene>
    <name evidence="2" type="ORF">INQ41_12585</name>
</gene>
<sequence length="190" mass="21515">MFRKILLPALAIGLLGGCVSSGYQYDSGGYYYGQPSTTYRYHDSYYDNYRYPGYYGSLNYRYGYPGYRYPGYGYPGYGYGGGYYRPPVVIVRPGHGNHHGGNHDYRPPTGGRNDRAPWRDYERLQRERIQRSTPPAGNRPSSAVIRNPVPAQPRPAAMPSRPAAPPPSQGSRNSRSDRMIERARTSREVE</sequence>
<dbReference type="RefSeq" id="WP_193984962.1">
    <property type="nucleotide sequence ID" value="NZ_CP063656.1"/>
</dbReference>
<dbReference type="Proteomes" id="UP000594059">
    <property type="component" value="Chromosome"/>
</dbReference>
<evidence type="ECO:0000256" key="1">
    <source>
        <dbReference type="SAM" id="MobiDB-lite"/>
    </source>
</evidence>
<dbReference type="KEGG" id="lcic:INQ41_12585"/>
<dbReference type="EMBL" id="CP063656">
    <property type="protein sequence ID" value="QOW19427.1"/>
    <property type="molecule type" value="Genomic_DNA"/>
</dbReference>
<feature type="compositionally biased region" description="Basic and acidic residues" evidence="1">
    <location>
        <begin position="174"/>
        <end position="190"/>
    </location>
</feature>
<dbReference type="AlphaFoldDB" id="A0A7S6ZS45"/>
<keyword evidence="3" id="KW-1185">Reference proteome</keyword>
<reference evidence="2 3" key="1">
    <citation type="submission" date="2020-10" db="EMBL/GenBank/DDBJ databases">
        <title>complete genome sequencing of Lysobacter sp. H21R20.</title>
        <authorList>
            <person name="Bae J.-W."/>
            <person name="Lee S.-Y."/>
        </authorList>
    </citation>
    <scope>NUCLEOTIDE SEQUENCE [LARGE SCALE GENOMIC DNA]</scope>
    <source>
        <strain evidence="2 3">H21R20</strain>
    </source>
</reference>
<feature type="compositionally biased region" description="Basic and acidic residues" evidence="1">
    <location>
        <begin position="101"/>
        <end position="130"/>
    </location>
</feature>
<name>A0A7S6ZS45_9GAMM</name>
<organism evidence="2 3">
    <name type="scientific">Novilysobacter ciconiae</name>
    <dbReference type="NCBI Taxonomy" id="2781022"/>
    <lineage>
        <taxon>Bacteria</taxon>
        <taxon>Pseudomonadati</taxon>
        <taxon>Pseudomonadota</taxon>
        <taxon>Gammaproteobacteria</taxon>
        <taxon>Lysobacterales</taxon>
        <taxon>Lysobacteraceae</taxon>
        <taxon>Novilysobacter</taxon>
    </lineage>
</organism>
<evidence type="ECO:0000313" key="3">
    <source>
        <dbReference type="Proteomes" id="UP000594059"/>
    </source>
</evidence>
<feature type="compositionally biased region" description="Polar residues" evidence="1">
    <location>
        <begin position="131"/>
        <end position="141"/>
    </location>
</feature>
<protein>
    <recommendedName>
        <fullName evidence="4">Lipoprotein</fullName>
    </recommendedName>
</protein>
<accession>A0A7S6ZS45</accession>
<evidence type="ECO:0008006" key="4">
    <source>
        <dbReference type="Google" id="ProtNLM"/>
    </source>
</evidence>
<proteinExistence type="predicted"/>
<feature type="region of interest" description="Disordered" evidence="1">
    <location>
        <begin position="94"/>
        <end position="190"/>
    </location>
</feature>
<evidence type="ECO:0000313" key="2">
    <source>
        <dbReference type="EMBL" id="QOW19427.1"/>
    </source>
</evidence>
<dbReference type="PROSITE" id="PS51257">
    <property type="entry name" value="PROKAR_LIPOPROTEIN"/>
    <property type="match status" value="1"/>
</dbReference>